<evidence type="ECO:0000256" key="2">
    <source>
        <dbReference type="ARBA" id="ARBA00004651"/>
    </source>
</evidence>
<dbReference type="Gene3D" id="3.30.565.10">
    <property type="entry name" value="Histidine kinase-like ATPase, C-terminal domain"/>
    <property type="match status" value="1"/>
</dbReference>
<dbReference type="InterPro" id="IPR036890">
    <property type="entry name" value="HATPase_C_sf"/>
</dbReference>
<reference evidence="17 18" key="1">
    <citation type="journal article" date="2019" name="Int. J. Syst. Evol. Microbiol.">
        <title>The Global Catalogue of Microorganisms (GCM) 10K type strain sequencing project: providing services to taxonomists for standard genome sequencing and annotation.</title>
        <authorList>
            <consortium name="The Broad Institute Genomics Platform"/>
            <consortium name="The Broad Institute Genome Sequencing Center for Infectious Disease"/>
            <person name="Wu L."/>
            <person name="Ma J."/>
        </authorList>
    </citation>
    <scope>NUCLEOTIDE SEQUENCE [LARGE SCALE GENOMIC DNA]</scope>
    <source>
        <strain evidence="17 18">JCM 12389</strain>
    </source>
</reference>
<name>A0ABN1B1V9_9BACI</name>
<dbReference type="PRINTS" id="PR00344">
    <property type="entry name" value="BCTRLSENSOR"/>
</dbReference>
<proteinExistence type="predicted"/>
<evidence type="ECO:0000256" key="5">
    <source>
        <dbReference type="ARBA" id="ARBA00022553"/>
    </source>
</evidence>
<keyword evidence="9" id="KW-0418">Kinase</keyword>
<dbReference type="EMBL" id="BAAADO010000002">
    <property type="protein sequence ID" value="GAA0488553.1"/>
    <property type="molecule type" value="Genomic_DNA"/>
</dbReference>
<evidence type="ECO:0000313" key="18">
    <source>
        <dbReference type="Proteomes" id="UP001500880"/>
    </source>
</evidence>
<keyword evidence="8" id="KW-0547">Nucleotide-binding</keyword>
<evidence type="ECO:0000256" key="4">
    <source>
        <dbReference type="ARBA" id="ARBA00022475"/>
    </source>
</evidence>
<dbReference type="PROSITE" id="PS50885">
    <property type="entry name" value="HAMP"/>
    <property type="match status" value="1"/>
</dbReference>
<organism evidence="17 18">
    <name type="scientific">Salinibacillus aidingensis</name>
    <dbReference type="NCBI Taxonomy" id="237684"/>
    <lineage>
        <taxon>Bacteria</taxon>
        <taxon>Bacillati</taxon>
        <taxon>Bacillota</taxon>
        <taxon>Bacilli</taxon>
        <taxon>Bacillales</taxon>
        <taxon>Bacillaceae</taxon>
        <taxon>Salinibacillus</taxon>
    </lineage>
</organism>
<evidence type="ECO:0000256" key="9">
    <source>
        <dbReference type="ARBA" id="ARBA00022777"/>
    </source>
</evidence>
<dbReference type="CDD" id="cd06225">
    <property type="entry name" value="HAMP"/>
    <property type="match status" value="1"/>
</dbReference>
<keyword evidence="6" id="KW-0808">Transferase</keyword>
<keyword evidence="12" id="KW-0902">Two-component regulatory system</keyword>
<dbReference type="GO" id="GO:0005524">
    <property type="term" value="F:ATP binding"/>
    <property type="evidence" value="ECO:0007669"/>
    <property type="project" value="UniProtKB-KW"/>
</dbReference>
<dbReference type="SMART" id="SM00388">
    <property type="entry name" value="HisKA"/>
    <property type="match status" value="1"/>
</dbReference>
<dbReference type="SMART" id="SM00304">
    <property type="entry name" value="HAMP"/>
    <property type="match status" value="1"/>
</dbReference>
<dbReference type="InterPro" id="IPR050398">
    <property type="entry name" value="HssS/ArlS-like"/>
</dbReference>
<feature type="domain" description="HAMP" evidence="16">
    <location>
        <begin position="194"/>
        <end position="247"/>
    </location>
</feature>
<dbReference type="PANTHER" id="PTHR45528:SF1">
    <property type="entry name" value="SENSOR HISTIDINE KINASE CPXA"/>
    <property type="match status" value="1"/>
</dbReference>
<dbReference type="SUPFAM" id="SSF55874">
    <property type="entry name" value="ATPase domain of HSP90 chaperone/DNA topoisomerase II/histidine kinase"/>
    <property type="match status" value="1"/>
</dbReference>
<keyword evidence="10 17" id="KW-0067">ATP-binding</keyword>
<evidence type="ECO:0000256" key="3">
    <source>
        <dbReference type="ARBA" id="ARBA00012438"/>
    </source>
</evidence>
<evidence type="ECO:0000256" key="12">
    <source>
        <dbReference type="ARBA" id="ARBA00023012"/>
    </source>
</evidence>
<dbReference type="InterPro" id="IPR003661">
    <property type="entry name" value="HisK_dim/P_dom"/>
</dbReference>
<evidence type="ECO:0000256" key="14">
    <source>
        <dbReference type="SAM" id="Phobius"/>
    </source>
</evidence>
<dbReference type="Gene3D" id="1.10.287.130">
    <property type="match status" value="1"/>
</dbReference>
<keyword evidence="11 14" id="KW-1133">Transmembrane helix</keyword>
<dbReference type="CDD" id="cd00082">
    <property type="entry name" value="HisKA"/>
    <property type="match status" value="1"/>
</dbReference>
<evidence type="ECO:0000259" key="16">
    <source>
        <dbReference type="PROSITE" id="PS50885"/>
    </source>
</evidence>
<evidence type="ECO:0000256" key="13">
    <source>
        <dbReference type="ARBA" id="ARBA00023136"/>
    </source>
</evidence>
<evidence type="ECO:0000256" key="6">
    <source>
        <dbReference type="ARBA" id="ARBA00022679"/>
    </source>
</evidence>
<evidence type="ECO:0000256" key="8">
    <source>
        <dbReference type="ARBA" id="ARBA00022741"/>
    </source>
</evidence>
<dbReference type="PROSITE" id="PS50109">
    <property type="entry name" value="HIS_KIN"/>
    <property type="match status" value="1"/>
</dbReference>
<gene>
    <name evidence="17" type="ORF">GCM10008986_12860</name>
</gene>
<evidence type="ECO:0000256" key="10">
    <source>
        <dbReference type="ARBA" id="ARBA00022840"/>
    </source>
</evidence>
<keyword evidence="7 14" id="KW-0812">Transmembrane</keyword>
<feature type="domain" description="Histidine kinase" evidence="15">
    <location>
        <begin position="255"/>
        <end position="471"/>
    </location>
</feature>
<dbReference type="Pfam" id="PF00672">
    <property type="entry name" value="HAMP"/>
    <property type="match status" value="1"/>
</dbReference>
<feature type="transmembrane region" description="Helical" evidence="14">
    <location>
        <begin position="174"/>
        <end position="192"/>
    </location>
</feature>
<dbReference type="InterPro" id="IPR004358">
    <property type="entry name" value="Sig_transdc_His_kin-like_C"/>
</dbReference>
<keyword evidence="18" id="KW-1185">Reference proteome</keyword>
<dbReference type="PANTHER" id="PTHR45528">
    <property type="entry name" value="SENSOR HISTIDINE KINASE CPXA"/>
    <property type="match status" value="1"/>
</dbReference>
<keyword evidence="5" id="KW-0597">Phosphoprotein</keyword>
<dbReference type="SMART" id="SM00387">
    <property type="entry name" value="HATPase_c"/>
    <property type="match status" value="1"/>
</dbReference>
<dbReference type="InterPro" id="IPR036097">
    <property type="entry name" value="HisK_dim/P_sf"/>
</dbReference>
<dbReference type="SUPFAM" id="SSF158472">
    <property type="entry name" value="HAMP domain-like"/>
    <property type="match status" value="1"/>
</dbReference>
<dbReference type="Pfam" id="PF02518">
    <property type="entry name" value="HATPase_c"/>
    <property type="match status" value="1"/>
</dbReference>
<dbReference type="Pfam" id="PF00512">
    <property type="entry name" value="HisKA"/>
    <property type="match status" value="1"/>
</dbReference>
<dbReference type="Gene3D" id="6.10.340.10">
    <property type="match status" value="1"/>
</dbReference>
<evidence type="ECO:0000256" key="7">
    <source>
        <dbReference type="ARBA" id="ARBA00022692"/>
    </source>
</evidence>
<dbReference type="SUPFAM" id="SSF47384">
    <property type="entry name" value="Homodimeric domain of signal transducing histidine kinase"/>
    <property type="match status" value="1"/>
</dbReference>
<comment type="subcellular location">
    <subcellularLocation>
        <location evidence="2">Cell membrane</location>
        <topology evidence="2">Multi-pass membrane protein</topology>
    </subcellularLocation>
</comment>
<sequence>MFMKNNKKRIPLQRYWTTRYLYTLAVGLLVVAVISAIWIRHQTFESRINIMNFMAQEISNRFVNDEPVRPEEDVRKFLEERGQFSNMESNPYIYIVNTEGVILSSNRPQSPYEQRINPTVLNNEKQVQKLTTDEGGSLYLVKQPIQVGSVLFGWVVVMETEDNLYHVNQEYQQLFIIIAVLALMGWAAIYFLSKRLSRPIKDVAKAARQVQEGNYNIQLPSEAREEEVYELVHSFKEMSQQLQKLEGLRSELLAGVTHELKTPITSVSGLLQAVKDDVVSGEEAKEFLDISLKETTKMKKMVEDLLAFNSFVANAVPMTFETHSVHKLVQETIHQWEMTQDDQRPDISISLPEQELQVRVDSVRFQQIITNLLNNANQAMEATGQISVSVKEEPECVHIDVQDTGTGIPEEEQAFIFERFYRGEGKKYKVGGLGLGLPFSKMIAQAMDGDLELLSSSESGTTFRFTLPKEK</sequence>
<accession>A0ABN1B1V9</accession>
<dbReference type="InterPro" id="IPR005467">
    <property type="entry name" value="His_kinase_dom"/>
</dbReference>
<evidence type="ECO:0000256" key="1">
    <source>
        <dbReference type="ARBA" id="ARBA00000085"/>
    </source>
</evidence>
<dbReference type="EC" id="2.7.13.3" evidence="3"/>
<keyword evidence="4" id="KW-1003">Cell membrane</keyword>
<comment type="catalytic activity">
    <reaction evidence="1">
        <text>ATP + protein L-histidine = ADP + protein N-phospho-L-histidine.</text>
        <dbReference type="EC" id="2.7.13.3"/>
    </reaction>
</comment>
<feature type="transmembrane region" description="Helical" evidence="14">
    <location>
        <begin position="20"/>
        <end position="39"/>
    </location>
</feature>
<comment type="caution">
    <text evidence="17">The sequence shown here is derived from an EMBL/GenBank/DDBJ whole genome shotgun (WGS) entry which is preliminary data.</text>
</comment>
<evidence type="ECO:0000256" key="11">
    <source>
        <dbReference type="ARBA" id="ARBA00022989"/>
    </source>
</evidence>
<keyword evidence="13 14" id="KW-0472">Membrane</keyword>
<dbReference type="CDD" id="cd00075">
    <property type="entry name" value="HATPase"/>
    <property type="match status" value="1"/>
</dbReference>
<evidence type="ECO:0000313" key="17">
    <source>
        <dbReference type="EMBL" id="GAA0488553.1"/>
    </source>
</evidence>
<dbReference type="InterPro" id="IPR003660">
    <property type="entry name" value="HAMP_dom"/>
</dbReference>
<dbReference type="Proteomes" id="UP001500880">
    <property type="component" value="Unassembled WGS sequence"/>
</dbReference>
<protein>
    <recommendedName>
        <fullName evidence="3">histidine kinase</fullName>
        <ecNumber evidence="3">2.7.13.3</ecNumber>
    </recommendedName>
</protein>
<dbReference type="InterPro" id="IPR003594">
    <property type="entry name" value="HATPase_dom"/>
</dbReference>
<evidence type="ECO:0000259" key="15">
    <source>
        <dbReference type="PROSITE" id="PS50109"/>
    </source>
</evidence>